<dbReference type="InterPro" id="IPR013130">
    <property type="entry name" value="Fe3_Rdtase_TM_dom"/>
</dbReference>
<feature type="transmembrane region" description="Helical" evidence="5">
    <location>
        <begin position="121"/>
        <end position="142"/>
    </location>
</feature>
<evidence type="ECO:0000259" key="6">
    <source>
        <dbReference type="Pfam" id="PF01794"/>
    </source>
</evidence>
<reference evidence="7 8" key="1">
    <citation type="submission" date="2017-07" db="EMBL/GenBank/DDBJ databases">
        <title>The complete genome sequence of Bacillus mesonae strain H20-5, an efficient strain improving plant abiotic stress resistance.</title>
        <authorList>
            <person name="Kim S.Y."/>
            <person name="Song H."/>
            <person name="Sang M.K."/>
            <person name="Weon H.-Y."/>
            <person name="Song J."/>
        </authorList>
    </citation>
    <scope>NUCLEOTIDE SEQUENCE [LARGE SCALE GENOMIC DNA]</scope>
    <source>
        <strain evidence="7 8">H20-5</strain>
    </source>
</reference>
<comment type="subcellular location">
    <subcellularLocation>
        <location evidence="1">Membrane</location>
        <topology evidence="1">Multi-pass membrane protein</topology>
    </subcellularLocation>
</comment>
<dbReference type="OrthoDB" id="6656329at2"/>
<proteinExistence type="predicted"/>
<evidence type="ECO:0000256" key="1">
    <source>
        <dbReference type="ARBA" id="ARBA00004141"/>
    </source>
</evidence>
<keyword evidence="8" id="KW-1185">Reference proteome</keyword>
<gene>
    <name evidence="7" type="ORF">CHR53_17525</name>
</gene>
<dbReference type="GO" id="GO:0016020">
    <property type="term" value="C:membrane"/>
    <property type="evidence" value="ECO:0007669"/>
    <property type="project" value="UniProtKB-SubCell"/>
</dbReference>
<keyword evidence="4 5" id="KW-0472">Membrane</keyword>
<name>A0A3T0I6T0_9BACI</name>
<keyword evidence="3 5" id="KW-1133">Transmembrane helix</keyword>
<evidence type="ECO:0000256" key="2">
    <source>
        <dbReference type="ARBA" id="ARBA00022692"/>
    </source>
</evidence>
<dbReference type="KEGG" id="nmk:CHR53_17525"/>
<keyword evidence="2 5" id="KW-0812">Transmembrane</keyword>
<dbReference type="AlphaFoldDB" id="A0A3T0I6T0"/>
<feature type="transmembrane region" description="Helical" evidence="5">
    <location>
        <begin position="95"/>
        <end position="115"/>
    </location>
</feature>
<dbReference type="Proteomes" id="UP000282892">
    <property type="component" value="Chromosome"/>
</dbReference>
<protein>
    <recommendedName>
        <fullName evidence="6">Ferric oxidoreductase domain-containing protein</fullName>
    </recommendedName>
</protein>
<organism evidence="7 8">
    <name type="scientific">Neobacillus mesonae</name>
    <dbReference type="NCBI Taxonomy" id="1193713"/>
    <lineage>
        <taxon>Bacteria</taxon>
        <taxon>Bacillati</taxon>
        <taxon>Bacillota</taxon>
        <taxon>Bacilli</taxon>
        <taxon>Bacillales</taxon>
        <taxon>Bacillaceae</taxon>
        <taxon>Neobacillus</taxon>
    </lineage>
</organism>
<dbReference type="STRING" id="1193713.GCA_001636315_00337"/>
<evidence type="ECO:0000313" key="7">
    <source>
        <dbReference type="EMBL" id="AZU65033.1"/>
    </source>
</evidence>
<accession>A0A3T0I6T0</accession>
<sequence>MLGSFSKLRKKKAALIVFHQSCSWFGFLTILFHILLLLKDQYVPYSVKQLLVPFLAENKPLFSGLGTLSFYLFFLVIGSSDFLMKKLGRKNWRKLHFAVIPAWGLSVVHGIGIGTDSTEPWAQLLYTAGIMVILIVGILRYIESVVIRHQSKRGKPINE</sequence>
<evidence type="ECO:0000313" key="8">
    <source>
        <dbReference type="Proteomes" id="UP000282892"/>
    </source>
</evidence>
<evidence type="ECO:0000256" key="3">
    <source>
        <dbReference type="ARBA" id="ARBA00022989"/>
    </source>
</evidence>
<feature type="transmembrane region" description="Helical" evidence="5">
    <location>
        <begin position="61"/>
        <end position="83"/>
    </location>
</feature>
<dbReference type="EMBL" id="CP022572">
    <property type="protein sequence ID" value="AZU65033.1"/>
    <property type="molecule type" value="Genomic_DNA"/>
</dbReference>
<evidence type="ECO:0000256" key="5">
    <source>
        <dbReference type="SAM" id="Phobius"/>
    </source>
</evidence>
<feature type="transmembrane region" description="Helical" evidence="5">
    <location>
        <begin position="12"/>
        <end position="38"/>
    </location>
</feature>
<dbReference type="Pfam" id="PF01794">
    <property type="entry name" value="Ferric_reduct"/>
    <property type="match status" value="1"/>
</dbReference>
<feature type="domain" description="Ferric oxidoreductase" evidence="6">
    <location>
        <begin position="11"/>
        <end position="105"/>
    </location>
</feature>
<evidence type="ECO:0000256" key="4">
    <source>
        <dbReference type="ARBA" id="ARBA00023136"/>
    </source>
</evidence>